<keyword evidence="2" id="KW-1185">Reference proteome</keyword>
<dbReference type="RefSeq" id="WP_146304382.1">
    <property type="nucleotide sequence ID" value="NZ_VOHS01000005.1"/>
</dbReference>
<gene>
    <name evidence="1" type="ORF">FEF09_06555</name>
</gene>
<evidence type="ECO:0000313" key="1">
    <source>
        <dbReference type="EMBL" id="TWW01124.1"/>
    </source>
</evidence>
<accession>A0A5C6LWJ5</accession>
<reference evidence="1 2" key="1">
    <citation type="submission" date="2019-08" db="EMBL/GenBank/DDBJ databases">
        <title>Whole genome sequencing of chitin degrading bacteria Chitinophaga pinensis YS16.</title>
        <authorList>
            <person name="Singh R.P."/>
            <person name="Manchanda G."/>
            <person name="Maurya I.K."/>
            <person name="Joshi N.K."/>
            <person name="Srivastava A.K."/>
        </authorList>
    </citation>
    <scope>NUCLEOTIDE SEQUENCE [LARGE SCALE GENOMIC DNA]</scope>
    <source>
        <strain evidence="1 2">YS-16</strain>
    </source>
</reference>
<dbReference type="Proteomes" id="UP000318815">
    <property type="component" value="Unassembled WGS sequence"/>
</dbReference>
<proteinExistence type="predicted"/>
<protein>
    <submittedName>
        <fullName evidence="1">Uncharacterized protein</fullName>
    </submittedName>
</protein>
<sequence length="92" mass="10126">MRLPDDGHIILHKASIASNATIMITAVDTSGNKRWHIPTNFRNISKVLQIKEQLFILSGGSDNSNGEAGKILILSLSDGKARTYNFKEGKFI</sequence>
<comment type="caution">
    <text evidence="1">The sequence shown here is derived from an EMBL/GenBank/DDBJ whole genome shotgun (WGS) entry which is preliminary data.</text>
</comment>
<organism evidence="1 2">
    <name type="scientific">Chitinophaga pinensis</name>
    <dbReference type="NCBI Taxonomy" id="79329"/>
    <lineage>
        <taxon>Bacteria</taxon>
        <taxon>Pseudomonadati</taxon>
        <taxon>Bacteroidota</taxon>
        <taxon>Chitinophagia</taxon>
        <taxon>Chitinophagales</taxon>
        <taxon>Chitinophagaceae</taxon>
        <taxon>Chitinophaga</taxon>
    </lineage>
</organism>
<evidence type="ECO:0000313" key="2">
    <source>
        <dbReference type="Proteomes" id="UP000318815"/>
    </source>
</evidence>
<dbReference type="EMBL" id="VOHS01000005">
    <property type="protein sequence ID" value="TWW01124.1"/>
    <property type="molecule type" value="Genomic_DNA"/>
</dbReference>
<dbReference type="AlphaFoldDB" id="A0A5C6LWJ5"/>
<name>A0A5C6LWJ5_9BACT</name>